<dbReference type="GO" id="GO:0005829">
    <property type="term" value="C:cytosol"/>
    <property type="evidence" value="ECO:0007669"/>
    <property type="project" value="TreeGrafter"/>
</dbReference>
<evidence type="ECO:0000313" key="3">
    <source>
        <dbReference type="Proteomes" id="UP000616885"/>
    </source>
</evidence>
<organism evidence="2 3">
    <name type="scientific">Bionectria ochroleuca</name>
    <name type="common">Gliocladium roseum</name>
    <dbReference type="NCBI Taxonomy" id="29856"/>
    <lineage>
        <taxon>Eukaryota</taxon>
        <taxon>Fungi</taxon>
        <taxon>Dikarya</taxon>
        <taxon>Ascomycota</taxon>
        <taxon>Pezizomycotina</taxon>
        <taxon>Sordariomycetes</taxon>
        <taxon>Hypocreomycetidae</taxon>
        <taxon>Hypocreales</taxon>
        <taxon>Bionectriaceae</taxon>
        <taxon>Clonostachys</taxon>
    </lineage>
</organism>
<accession>A0A8H7NKD1</accession>
<comment type="similarity">
    <text evidence="1">Belongs to the Rab GDI family.</text>
</comment>
<dbReference type="AlphaFoldDB" id="A0A8H7NKD1"/>
<dbReference type="GO" id="GO:0016192">
    <property type="term" value="P:vesicle-mediated transport"/>
    <property type="evidence" value="ECO:0007669"/>
    <property type="project" value="TreeGrafter"/>
</dbReference>
<dbReference type="PANTHER" id="PTHR11787:SF4">
    <property type="entry name" value="CHM, RAB ESCORT PROTEIN 1"/>
    <property type="match status" value="1"/>
</dbReference>
<comment type="caution">
    <text evidence="2">The sequence shown here is derived from an EMBL/GenBank/DDBJ whole genome shotgun (WGS) entry which is preliminary data.</text>
</comment>
<name>A0A8H7NKD1_BIOOC</name>
<sequence>MKFLKFVLDYESEAQAELWKPHADAPLVDFLKSQFKLDTKLQSYVITLTLSHDGNISVASGLAIIYKHMTSMGLFGAGFAAIYPKYGGLSEVAQVGCRAAAVGGAVYMLGTGMKEVSKPEGDDAEQVLQVELTNDIDVQTKLLVQSTETVNSDVQLSRLTAVVESPLSSVFNVVIEGAPTPAVAVVAFPPSSVSTKDGQVSTYPIYAMIHSSDTGECPSSKCVVYLSTVTSADSHGLLVEALSSLLSTITIDGDVPRSSFQVYYEQKAASSSVEVDGPIIRMPQPCLDLAFNDDVMSHVRAAWDAVTRADGATDGAGYMTFEDREGVDDDPFD</sequence>
<dbReference type="GO" id="GO:0005968">
    <property type="term" value="C:Rab-protein geranylgeranyltransferase complex"/>
    <property type="evidence" value="ECO:0007669"/>
    <property type="project" value="TreeGrafter"/>
</dbReference>
<protein>
    <recommendedName>
        <fullName evidence="4">Rab proteins geranylgeranyltransferase</fullName>
    </recommendedName>
</protein>
<dbReference type="InterPro" id="IPR036188">
    <property type="entry name" value="FAD/NAD-bd_sf"/>
</dbReference>
<dbReference type="PANTHER" id="PTHR11787">
    <property type="entry name" value="RAB GDP-DISSOCIATION INHIBITOR"/>
    <property type="match status" value="1"/>
</dbReference>
<evidence type="ECO:0000256" key="1">
    <source>
        <dbReference type="ARBA" id="ARBA00005593"/>
    </source>
</evidence>
<gene>
    <name evidence="2" type="ORF">IM811_008570</name>
</gene>
<dbReference type="Proteomes" id="UP000616885">
    <property type="component" value="Unassembled WGS sequence"/>
</dbReference>
<evidence type="ECO:0000313" key="2">
    <source>
        <dbReference type="EMBL" id="KAF9757626.1"/>
    </source>
</evidence>
<dbReference type="EMBL" id="JADCTT010000002">
    <property type="protein sequence ID" value="KAF9757626.1"/>
    <property type="molecule type" value="Genomic_DNA"/>
</dbReference>
<dbReference type="GO" id="GO:0005092">
    <property type="term" value="F:GDP-dissociation inhibitor activity"/>
    <property type="evidence" value="ECO:0007669"/>
    <property type="project" value="InterPro"/>
</dbReference>
<dbReference type="Gene3D" id="3.50.50.60">
    <property type="entry name" value="FAD/NAD(P)-binding domain"/>
    <property type="match status" value="1"/>
</dbReference>
<dbReference type="GO" id="GO:0007264">
    <property type="term" value="P:small GTPase-mediated signal transduction"/>
    <property type="evidence" value="ECO:0007669"/>
    <property type="project" value="InterPro"/>
</dbReference>
<dbReference type="SUPFAM" id="SSF51905">
    <property type="entry name" value="FAD/NAD(P)-binding domain"/>
    <property type="match status" value="1"/>
</dbReference>
<dbReference type="InterPro" id="IPR018203">
    <property type="entry name" value="GDP_dissociation_inhibitor"/>
</dbReference>
<dbReference type="SUPFAM" id="SSF54373">
    <property type="entry name" value="FAD-linked reductases, C-terminal domain"/>
    <property type="match status" value="1"/>
</dbReference>
<reference evidence="2" key="1">
    <citation type="submission" date="2020-10" db="EMBL/GenBank/DDBJ databases">
        <title>High-Quality Genome Resource of Clonostachys rosea strain S41 by Oxford Nanopore Long-Read Sequencing.</title>
        <authorList>
            <person name="Wang H."/>
        </authorList>
    </citation>
    <scope>NUCLEOTIDE SEQUENCE</scope>
    <source>
        <strain evidence="2">S41</strain>
    </source>
</reference>
<dbReference type="GO" id="GO:0005634">
    <property type="term" value="C:nucleus"/>
    <property type="evidence" value="ECO:0007669"/>
    <property type="project" value="TreeGrafter"/>
</dbReference>
<proteinExistence type="inferred from homology"/>
<evidence type="ECO:0008006" key="4">
    <source>
        <dbReference type="Google" id="ProtNLM"/>
    </source>
</evidence>